<dbReference type="SUPFAM" id="SSF53822">
    <property type="entry name" value="Periplasmic binding protein-like I"/>
    <property type="match status" value="1"/>
</dbReference>
<comment type="similarity">
    <text evidence="1">Belongs to the leucine-binding protein family.</text>
</comment>
<evidence type="ECO:0000256" key="1">
    <source>
        <dbReference type="ARBA" id="ARBA00010062"/>
    </source>
</evidence>
<evidence type="ECO:0000259" key="3">
    <source>
        <dbReference type="Pfam" id="PF13458"/>
    </source>
</evidence>
<dbReference type="InterPro" id="IPR028081">
    <property type="entry name" value="Leu-bd"/>
</dbReference>
<dbReference type="EMBL" id="CAADFT010000049">
    <property type="protein sequence ID" value="VFK45477.1"/>
    <property type="molecule type" value="Genomic_DNA"/>
</dbReference>
<reference evidence="4" key="1">
    <citation type="submission" date="2019-02" db="EMBL/GenBank/DDBJ databases">
        <authorList>
            <person name="Gruber-Vodicka R. H."/>
            <person name="Seah K. B. B."/>
        </authorList>
    </citation>
    <scope>NUCLEOTIDE SEQUENCE</scope>
    <source>
        <strain evidence="5">BECK_BZ123</strain>
        <strain evidence="4">BECK_BZ125</strain>
        <strain evidence="6">BECK_BZ126</strain>
    </source>
</reference>
<dbReference type="Gene3D" id="3.40.50.2300">
    <property type="match status" value="2"/>
</dbReference>
<dbReference type="AlphaFoldDB" id="A0A450YVA6"/>
<name>A0A450YVA6_9GAMM</name>
<dbReference type="PANTHER" id="PTHR47235:SF1">
    <property type="entry name" value="BLR6548 PROTEIN"/>
    <property type="match status" value="1"/>
</dbReference>
<evidence type="ECO:0000256" key="2">
    <source>
        <dbReference type="ARBA" id="ARBA00022729"/>
    </source>
</evidence>
<evidence type="ECO:0000313" key="5">
    <source>
        <dbReference type="EMBL" id="VFK49094.1"/>
    </source>
</evidence>
<evidence type="ECO:0000313" key="6">
    <source>
        <dbReference type="EMBL" id="VFK60825.1"/>
    </source>
</evidence>
<evidence type="ECO:0000313" key="4">
    <source>
        <dbReference type="EMBL" id="VFK45477.1"/>
    </source>
</evidence>
<dbReference type="CDD" id="cd06334">
    <property type="entry name" value="PBP1_ABC_ligand_binding-like"/>
    <property type="match status" value="1"/>
</dbReference>
<proteinExistence type="inferred from homology"/>
<protein>
    <submittedName>
        <fullName evidence="5">Amino acid/amide ABC transporter substrate-binding protein, HAAT family</fullName>
    </submittedName>
    <submittedName>
        <fullName evidence="4">Branched-chain amino acid transport system substrate-binding protein</fullName>
    </submittedName>
</protein>
<dbReference type="InterPro" id="IPR028082">
    <property type="entry name" value="Peripla_BP_I"/>
</dbReference>
<dbReference type="EMBL" id="CAADFW010000050">
    <property type="protein sequence ID" value="VFK60825.1"/>
    <property type="molecule type" value="Genomic_DNA"/>
</dbReference>
<gene>
    <name evidence="5" type="ORF">BECKTC1821D_GA0114238_10688</name>
    <name evidence="4" type="ORF">BECKTC1821E_GA0114239_104913</name>
    <name evidence="6" type="ORF">BECKTC1821F_GA0114240_105013</name>
</gene>
<accession>A0A450YVA6</accession>
<dbReference type="Pfam" id="PF13458">
    <property type="entry name" value="Peripla_BP_6"/>
    <property type="match status" value="1"/>
</dbReference>
<dbReference type="PANTHER" id="PTHR47235">
    <property type="entry name" value="BLR6548 PROTEIN"/>
    <property type="match status" value="1"/>
</dbReference>
<sequence>MKRFVIASMVLIFLVMGTPVLADLVIPMLSYRTGPYAPNGIPYADGVADYFTLLNKRDGGINGEKIRLIECETAYNTQQGVECYENTKDKGSIVYFPLSTGISYQLIPKTTADGIPLHTMGYGRTSAANGNIFTHIFNFPGTYWDAASIIIKYIGSQEGGIKKLKGKTIALIHHNSPYGKEPIRTLEKLSTKHGFEFKILPVDHPGQEQKSTWLQIRRSPPDYILMWGWGVMNQVAIKEAASIRFPMDKFIGVWWSAHDGDVLPAGKGAHNYKAITFHRNGKNFPLYKDLDKYIFSKGRAAGEGNQIGTHLYNRGLVQALFIAEAIKTAQTMHGVKKITPAMMRDGLENLEMTEEKYTAAGLPNFSVPFKVTCENHAAPGMGAIQQWNANKKEWKLVSEFFTADRAIVDPLIMEDSNAYAAEAKITTDNCKK</sequence>
<feature type="domain" description="Leucine-binding protein" evidence="3">
    <location>
        <begin position="26"/>
        <end position="390"/>
    </location>
</feature>
<keyword evidence="2" id="KW-0732">Signal</keyword>
<dbReference type="EMBL" id="CAADFS010000068">
    <property type="protein sequence ID" value="VFK49094.1"/>
    <property type="molecule type" value="Genomic_DNA"/>
</dbReference>
<organism evidence="4">
    <name type="scientific">Candidatus Kentrum sp. TC</name>
    <dbReference type="NCBI Taxonomy" id="2126339"/>
    <lineage>
        <taxon>Bacteria</taxon>
        <taxon>Pseudomonadati</taxon>
        <taxon>Pseudomonadota</taxon>
        <taxon>Gammaproteobacteria</taxon>
        <taxon>Candidatus Kentrum</taxon>
    </lineage>
</organism>